<reference evidence="2" key="1">
    <citation type="submission" date="2023-06" db="EMBL/GenBank/DDBJ databases">
        <authorList>
            <person name="Delattre M."/>
        </authorList>
    </citation>
    <scope>NUCLEOTIDE SEQUENCE</scope>
    <source>
        <strain evidence="2">AF72</strain>
    </source>
</reference>
<name>A0AA36DCL8_9BILA</name>
<sequence>MQKILRYLFYFLLIIPAISCWIFAFLSPVIYHRFFDKIQEVGGFICTNVDREEILDHDIKPEWGCIPVDQCQEIFGELPKNMLELGNLIACDSLWATYVFMGLTMGSIFLGSALTVLIGWMMVQHAKEKKVQKVEMIALDEC</sequence>
<keyword evidence="1" id="KW-0812">Transmembrane</keyword>
<feature type="transmembrane region" description="Helical" evidence="1">
    <location>
        <begin position="7"/>
        <end position="31"/>
    </location>
</feature>
<feature type="non-terminal residue" evidence="2">
    <location>
        <position position="1"/>
    </location>
</feature>
<evidence type="ECO:0000313" key="2">
    <source>
        <dbReference type="EMBL" id="CAJ0583783.1"/>
    </source>
</evidence>
<feature type="transmembrane region" description="Helical" evidence="1">
    <location>
        <begin position="95"/>
        <end position="123"/>
    </location>
</feature>
<protein>
    <submittedName>
        <fullName evidence="2">Uncharacterized protein</fullName>
    </submittedName>
</protein>
<gene>
    <name evidence="2" type="ORF">MSPICULIGERA_LOCUS21852</name>
</gene>
<keyword evidence="1" id="KW-0472">Membrane</keyword>
<keyword evidence="3" id="KW-1185">Reference proteome</keyword>
<evidence type="ECO:0000256" key="1">
    <source>
        <dbReference type="SAM" id="Phobius"/>
    </source>
</evidence>
<dbReference type="AlphaFoldDB" id="A0AA36DCL8"/>
<comment type="caution">
    <text evidence="2">The sequence shown here is derived from an EMBL/GenBank/DDBJ whole genome shotgun (WGS) entry which is preliminary data.</text>
</comment>
<keyword evidence="1" id="KW-1133">Transmembrane helix</keyword>
<dbReference type="Proteomes" id="UP001177023">
    <property type="component" value="Unassembled WGS sequence"/>
</dbReference>
<accession>A0AA36DCL8</accession>
<dbReference type="EMBL" id="CATQJA010002665">
    <property type="protein sequence ID" value="CAJ0583783.1"/>
    <property type="molecule type" value="Genomic_DNA"/>
</dbReference>
<organism evidence="2 3">
    <name type="scientific">Mesorhabditis spiculigera</name>
    <dbReference type="NCBI Taxonomy" id="96644"/>
    <lineage>
        <taxon>Eukaryota</taxon>
        <taxon>Metazoa</taxon>
        <taxon>Ecdysozoa</taxon>
        <taxon>Nematoda</taxon>
        <taxon>Chromadorea</taxon>
        <taxon>Rhabditida</taxon>
        <taxon>Rhabditina</taxon>
        <taxon>Rhabditomorpha</taxon>
        <taxon>Rhabditoidea</taxon>
        <taxon>Rhabditidae</taxon>
        <taxon>Mesorhabditinae</taxon>
        <taxon>Mesorhabditis</taxon>
    </lineage>
</organism>
<proteinExistence type="predicted"/>
<evidence type="ECO:0000313" key="3">
    <source>
        <dbReference type="Proteomes" id="UP001177023"/>
    </source>
</evidence>